<proteinExistence type="inferred from homology"/>
<dbReference type="InterPro" id="IPR009100">
    <property type="entry name" value="AcylCoA_DH/oxidase_NM_dom_sf"/>
</dbReference>
<keyword evidence="10" id="KW-1185">Reference proteome</keyword>
<evidence type="ECO:0000256" key="2">
    <source>
        <dbReference type="ARBA" id="ARBA00009347"/>
    </source>
</evidence>
<dbReference type="Pfam" id="PF00441">
    <property type="entry name" value="Acyl-CoA_dh_1"/>
    <property type="match status" value="1"/>
</dbReference>
<evidence type="ECO:0000256" key="3">
    <source>
        <dbReference type="ARBA" id="ARBA00022630"/>
    </source>
</evidence>
<evidence type="ECO:0000256" key="5">
    <source>
        <dbReference type="RuleBase" id="RU362125"/>
    </source>
</evidence>
<keyword evidence="4 5" id="KW-0274">FAD</keyword>
<dbReference type="Gene3D" id="1.10.540.10">
    <property type="entry name" value="Acyl-CoA dehydrogenase/oxidase, N-terminal domain"/>
    <property type="match status" value="1"/>
</dbReference>
<evidence type="ECO:0000259" key="8">
    <source>
        <dbReference type="Pfam" id="PF02771"/>
    </source>
</evidence>
<organism evidence="9 10">
    <name type="scientific">Rhodococcus navarretei</name>
    <dbReference type="NCBI Taxonomy" id="3128981"/>
    <lineage>
        <taxon>Bacteria</taxon>
        <taxon>Bacillati</taxon>
        <taxon>Actinomycetota</taxon>
        <taxon>Actinomycetes</taxon>
        <taxon>Mycobacteriales</taxon>
        <taxon>Nocardiaceae</taxon>
        <taxon>Rhodococcus</taxon>
    </lineage>
</organism>
<dbReference type="InterPro" id="IPR036250">
    <property type="entry name" value="AcylCo_DH-like_C"/>
</dbReference>
<dbReference type="Gene3D" id="1.20.140.10">
    <property type="entry name" value="Butyryl-CoA Dehydrogenase, subunit A, domain 3"/>
    <property type="match status" value="1"/>
</dbReference>
<dbReference type="Proteomes" id="UP001456513">
    <property type="component" value="Unassembled WGS sequence"/>
</dbReference>
<dbReference type="InterPro" id="IPR037069">
    <property type="entry name" value="AcylCoA_DH/ox_N_sf"/>
</dbReference>
<evidence type="ECO:0000256" key="1">
    <source>
        <dbReference type="ARBA" id="ARBA00001974"/>
    </source>
</evidence>
<dbReference type="PANTHER" id="PTHR43831:SF1">
    <property type="entry name" value="ISOBUTYRYL-COA DEHYDROGENASE, MITOCHONDRIAL"/>
    <property type="match status" value="1"/>
</dbReference>
<dbReference type="EMBL" id="JBBPCN010000001">
    <property type="protein sequence ID" value="MEK8070903.1"/>
    <property type="molecule type" value="Genomic_DNA"/>
</dbReference>
<accession>A0ABU9CXG2</accession>
<dbReference type="Pfam" id="PF02771">
    <property type="entry name" value="Acyl-CoA_dh_N"/>
    <property type="match status" value="1"/>
</dbReference>
<reference evidence="9 10" key="1">
    <citation type="submission" date="2024-03" db="EMBL/GenBank/DDBJ databases">
        <title>Rhodococcus navarretei sp. nov. and Pseudarthrobacter quantumdoti sp. nov., two new species with the ability to biosynthesize Quantum Dots isolated from soil samples at Union Glacier, Antarctica.</title>
        <authorList>
            <person name="Vargas M."/>
        </authorList>
    </citation>
    <scope>NUCLEOTIDE SEQUENCE [LARGE SCALE GENOMIC DNA]</scope>
    <source>
        <strain evidence="9 10">EXRC-4A-4</strain>
    </source>
</reference>
<feature type="domain" description="Acyl-CoA dehydrogenase/oxidase C-terminal" evidence="6">
    <location>
        <begin position="226"/>
        <end position="375"/>
    </location>
</feature>
<dbReference type="SUPFAM" id="SSF47203">
    <property type="entry name" value="Acyl-CoA dehydrogenase C-terminal domain-like"/>
    <property type="match status" value="1"/>
</dbReference>
<name>A0ABU9CXG2_9NOCA</name>
<feature type="domain" description="Acyl-CoA oxidase/dehydrogenase middle" evidence="7">
    <location>
        <begin position="121"/>
        <end position="214"/>
    </location>
</feature>
<dbReference type="PIRSF" id="PIRSF016578">
    <property type="entry name" value="HsaA"/>
    <property type="match status" value="1"/>
</dbReference>
<protein>
    <submittedName>
        <fullName evidence="9">Isobutyryl-CoA dehydrogenase</fullName>
    </submittedName>
</protein>
<dbReference type="InterPro" id="IPR034178">
    <property type="entry name" value="IBD"/>
</dbReference>
<gene>
    <name evidence="9" type="ORF">AABD04_08595</name>
</gene>
<sequence length="379" mass="40828">MFALNEDERAINDTAREFADEFLAPNAIEWDQQKHFPVDVLRKAAGLGMGGIYIREDVGGSGLTRVDSVRIFEQLATGDPSIAAYISIHNMVAWMIDTYGNDEQRQRWLPGLCAMDQLGSYCLTEPGAGSDAAMLSTKAVRDGDEYVLDGVKQFISGAGTSEVYVVMARTGSSGPRGISAFIVPKDSAGLSFGANEKKMGWNAQPTRQVVLEGVRVPAENLLGNEGDGFRIAMNGLNGGRINIAACSIGGAQSALDKAVSYLAERKAFGARLLDAQALQFRLADYKTELEAARTLLWRAADALQNDAPEKVEMCAMAKRFGTDTGFEVANGALQLLGGYGYLAEYGVEKIVRDLRVHQILEGTNEIMRVVVARSIVGAA</sequence>
<keyword evidence="5" id="KW-0560">Oxidoreductase</keyword>
<dbReference type="PANTHER" id="PTHR43831">
    <property type="entry name" value="ISOBUTYRYL-COA DEHYDROGENASE"/>
    <property type="match status" value="1"/>
</dbReference>
<evidence type="ECO:0000259" key="7">
    <source>
        <dbReference type="Pfam" id="PF02770"/>
    </source>
</evidence>
<evidence type="ECO:0000313" key="10">
    <source>
        <dbReference type="Proteomes" id="UP001456513"/>
    </source>
</evidence>
<feature type="domain" description="Acyl-CoA dehydrogenase/oxidase N-terminal" evidence="8">
    <location>
        <begin position="5"/>
        <end position="115"/>
    </location>
</feature>
<dbReference type="Gene3D" id="2.40.110.10">
    <property type="entry name" value="Butyryl-CoA Dehydrogenase, subunit A, domain 2"/>
    <property type="match status" value="1"/>
</dbReference>
<evidence type="ECO:0000256" key="4">
    <source>
        <dbReference type="ARBA" id="ARBA00022827"/>
    </source>
</evidence>
<dbReference type="InterPro" id="IPR006089">
    <property type="entry name" value="Acyl-CoA_DH_CS"/>
</dbReference>
<dbReference type="InterPro" id="IPR009075">
    <property type="entry name" value="AcylCo_DH/oxidase_C"/>
</dbReference>
<evidence type="ECO:0000259" key="6">
    <source>
        <dbReference type="Pfam" id="PF00441"/>
    </source>
</evidence>
<dbReference type="Pfam" id="PF02770">
    <property type="entry name" value="Acyl-CoA_dh_M"/>
    <property type="match status" value="1"/>
</dbReference>
<dbReference type="InterPro" id="IPR052547">
    <property type="entry name" value="Mito_Isobutyryl-CoADH"/>
</dbReference>
<comment type="caution">
    <text evidence="9">The sequence shown here is derived from an EMBL/GenBank/DDBJ whole genome shotgun (WGS) entry which is preliminary data.</text>
</comment>
<dbReference type="InterPro" id="IPR013786">
    <property type="entry name" value="AcylCoA_DH/ox_N"/>
</dbReference>
<dbReference type="InterPro" id="IPR006091">
    <property type="entry name" value="Acyl-CoA_Oxase/DH_mid-dom"/>
</dbReference>
<evidence type="ECO:0000313" key="9">
    <source>
        <dbReference type="EMBL" id="MEK8070903.1"/>
    </source>
</evidence>
<dbReference type="RefSeq" id="WP_243597108.1">
    <property type="nucleotide sequence ID" value="NZ_JBBPCN010000001.1"/>
</dbReference>
<dbReference type="CDD" id="cd01162">
    <property type="entry name" value="IBD"/>
    <property type="match status" value="1"/>
</dbReference>
<comment type="cofactor">
    <cofactor evidence="1 5">
        <name>FAD</name>
        <dbReference type="ChEBI" id="CHEBI:57692"/>
    </cofactor>
</comment>
<dbReference type="InterPro" id="IPR046373">
    <property type="entry name" value="Acyl-CoA_Oxase/DH_mid-dom_sf"/>
</dbReference>
<dbReference type="PROSITE" id="PS00073">
    <property type="entry name" value="ACYL_COA_DH_2"/>
    <property type="match status" value="1"/>
</dbReference>
<comment type="similarity">
    <text evidence="2 5">Belongs to the acyl-CoA dehydrogenase family.</text>
</comment>
<keyword evidence="3 5" id="KW-0285">Flavoprotein</keyword>
<dbReference type="SUPFAM" id="SSF56645">
    <property type="entry name" value="Acyl-CoA dehydrogenase NM domain-like"/>
    <property type="match status" value="1"/>
</dbReference>